<accession>A0ACD3SM73</accession>
<dbReference type="Proteomes" id="UP000004277">
    <property type="component" value="Unassembled WGS sequence"/>
</dbReference>
<organism evidence="1 2">
    <name type="scientific">Imbroritus primus</name>
    <dbReference type="NCBI Taxonomy" id="3058603"/>
    <lineage>
        <taxon>Bacteria</taxon>
        <taxon>Pseudomonadati</taxon>
        <taxon>Pseudomonadota</taxon>
        <taxon>Betaproteobacteria</taxon>
        <taxon>Burkholderiales</taxon>
        <taxon>Burkholderiaceae</taxon>
        <taxon>Imbroritus</taxon>
    </lineage>
</organism>
<gene>
    <name evidence="1" type="ORF">MW7_013035</name>
</gene>
<proteinExistence type="predicted"/>
<evidence type="ECO:0000313" key="2">
    <source>
        <dbReference type="Proteomes" id="UP000004277"/>
    </source>
</evidence>
<comment type="caution">
    <text evidence="1">The sequence shown here is derived from an EMBL/GenBank/DDBJ whole genome shotgun (WGS) entry which is preliminary data.</text>
</comment>
<reference evidence="1" key="1">
    <citation type="submission" date="2019-05" db="EMBL/GenBank/DDBJ databases">
        <title>Revised genome assembly of Burkholderiaceae (previously Ralstonia) sp. PBA.</title>
        <authorList>
            <person name="Gan H.M."/>
        </authorList>
    </citation>
    <scope>NUCLEOTIDE SEQUENCE</scope>
    <source>
        <strain evidence="1">PBA</strain>
    </source>
</reference>
<keyword evidence="2" id="KW-1185">Reference proteome</keyword>
<protein>
    <submittedName>
        <fullName evidence="1">Nucleotidyltransferase family protein</fullName>
    </submittedName>
</protein>
<evidence type="ECO:0000313" key="1">
    <source>
        <dbReference type="EMBL" id="TMS57350.1"/>
    </source>
</evidence>
<dbReference type="EMBL" id="AKCV02000024">
    <property type="protein sequence ID" value="TMS57350.1"/>
    <property type="molecule type" value="Genomic_DNA"/>
</dbReference>
<sequence>MTFPVTGILLAAGFGRRFDPTGRDSKLLARLPDGQPVAWHSARAMLASLPETYAVVRADDDALADALRAAGCRVVAVPEARDGMGHALAGGIAATPQPASGWVVGLADMPWIRPETIQAVTTSLACGTGTPEQAGRIVVPRYRQQRGHPVAFAATHGPALRALTGDEGARMLLQQHPVTWMEVDDPGVLRDVDTPADLGT</sequence>
<name>A0ACD3SM73_9BURK</name>